<dbReference type="Proteomes" id="UP000192980">
    <property type="component" value="Unassembled WGS sequence"/>
</dbReference>
<keyword evidence="3" id="KW-1185">Reference proteome</keyword>
<evidence type="ECO:0000256" key="1">
    <source>
        <dbReference type="SAM" id="Phobius"/>
    </source>
</evidence>
<keyword evidence="1" id="KW-0812">Transmembrane</keyword>
<evidence type="ECO:0000313" key="3">
    <source>
        <dbReference type="Proteomes" id="UP000192980"/>
    </source>
</evidence>
<dbReference type="EMBL" id="FXAU01000008">
    <property type="protein sequence ID" value="SMG48977.1"/>
    <property type="molecule type" value="Genomic_DNA"/>
</dbReference>
<organism evidence="2 3">
    <name type="scientific">Sphingobacterium psychroaquaticum</name>
    <dbReference type="NCBI Taxonomy" id="561061"/>
    <lineage>
        <taxon>Bacteria</taxon>
        <taxon>Pseudomonadati</taxon>
        <taxon>Bacteroidota</taxon>
        <taxon>Sphingobacteriia</taxon>
        <taxon>Sphingobacteriales</taxon>
        <taxon>Sphingobacteriaceae</taxon>
        <taxon>Sphingobacterium</taxon>
    </lineage>
</organism>
<name>A0A1X7L5U5_9SPHI</name>
<gene>
    <name evidence="2" type="ORF">SAMN05660862_3616</name>
</gene>
<keyword evidence="1" id="KW-0472">Membrane</keyword>
<dbReference type="RefSeq" id="WP_085474305.1">
    <property type="nucleotide sequence ID" value="NZ_FXAU01000008.1"/>
</dbReference>
<keyword evidence="1" id="KW-1133">Transmembrane helix</keyword>
<dbReference type="OrthoDB" id="955690at2"/>
<feature type="transmembrane region" description="Helical" evidence="1">
    <location>
        <begin position="132"/>
        <end position="159"/>
    </location>
</feature>
<sequence length="161" mass="18943">MRQETYSWKNNIWGTRINLYQDKTLLGKMKNFTFKPTSEVILGDEKYHFETKGLFEQYTRIVDKEGRIVGDIDYEAWSNKATVQLFDKKYFWKADDWMRLRWRLVDDKGVALDIQSSYAGKGEIRSEGGSELLLMTGIFLQNYFMSYGSVMLMLLLVLLCV</sequence>
<accession>A0A1X7L5U5</accession>
<evidence type="ECO:0000313" key="2">
    <source>
        <dbReference type="EMBL" id="SMG48977.1"/>
    </source>
</evidence>
<reference evidence="2 3" key="1">
    <citation type="submission" date="2017-04" db="EMBL/GenBank/DDBJ databases">
        <authorList>
            <person name="Afonso C.L."/>
            <person name="Miller P.J."/>
            <person name="Scott M.A."/>
            <person name="Spackman E."/>
            <person name="Goraichik I."/>
            <person name="Dimitrov K.M."/>
            <person name="Suarez D.L."/>
            <person name="Swayne D.E."/>
        </authorList>
    </citation>
    <scope>NUCLEOTIDE SEQUENCE [LARGE SCALE GENOMIC DNA]</scope>
    <source>
        <strain evidence="2 3">DSM 22418</strain>
    </source>
</reference>
<protein>
    <submittedName>
        <fullName evidence="2">Uncharacterized protein</fullName>
    </submittedName>
</protein>
<dbReference type="AlphaFoldDB" id="A0A1X7L5U5"/>
<proteinExistence type="predicted"/>